<sequence>MISQVFATMSALGMATREAVRAGLDRTLPGRTTIPLRVDQVTARWLGDALGLPPGALTSVRVLDTHSGTAARARIAVESESDDVPAHLFVKLPPSDYLQHVLMNVFGLGLHEILAYRALGGQPPVRVPKCYVAQSDRLRRRSVLVLEDLSATARFRTVVDTVTRAEAEAVVDALGDLHAAFWETDRFAGDLRPLATRTAADIRLGDIIRRRFLAEITGHSADLIPAGMRRRCRIFYERSADIDAFWAAQPRTLIHADPHLGNLFFADGAPGFLDWQIATAGAGIRDVAYFANASVEPALLRTIERDLVRRYASRLADAGVDVDGERLWTLYRAAITEFYLAAVCTAEAGDRMQPFEVSRVGVERAVAGVAAHDSFEVLTTLIEGARA</sequence>
<dbReference type="InterPro" id="IPR011009">
    <property type="entry name" value="Kinase-like_dom_sf"/>
</dbReference>
<dbReference type="PANTHER" id="PTHR11012">
    <property type="entry name" value="PROTEIN KINASE-LIKE DOMAIN-CONTAINING"/>
    <property type="match status" value="1"/>
</dbReference>
<name>A0A7G1KJG0_9NOCA</name>
<dbReference type="AlphaFoldDB" id="A0A7G1KJG0"/>
<evidence type="ECO:0000259" key="1">
    <source>
        <dbReference type="Pfam" id="PF01636"/>
    </source>
</evidence>
<accession>A0A7G1KJG0</accession>
<keyword evidence="2" id="KW-0808">Transferase</keyword>
<protein>
    <submittedName>
        <fullName evidence="2">Phosphotransferase</fullName>
    </submittedName>
</protein>
<dbReference type="SUPFAM" id="SSF56112">
    <property type="entry name" value="Protein kinase-like (PK-like)"/>
    <property type="match status" value="1"/>
</dbReference>
<evidence type="ECO:0000313" key="2">
    <source>
        <dbReference type="EMBL" id="BCK55365.1"/>
    </source>
</evidence>
<dbReference type="Gene3D" id="3.90.1200.10">
    <property type="match status" value="1"/>
</dbReference>
<dbReference type="InterPro" id="IPR002575">
    <property type="entry name" value="Aminoglycoside_PTrfase"/>
</dbReference>
<gene>
    <name evidence="2" type="ORF">NWFMUON74_31370</name>
</gene>
<dbReference type="Proteomes" id="UP000516173">
    <property type="component" value="Chromosome"/>
</dbReference>
<feature type="domain" description="Aminoglycoside phosphotransferase" evidence="1">
    <location>
        <begin position="87"/>
        <end position="310"/>
    </location>
</feature>
<evidence type="ECO:0000313" key="3">
    <source>
        <dbReference type="Proteomes" id="UP000516173"/>
    </source>
</evidence>
<dbReference type="PANTHER" id="PTHR11012:SF30">
    <property type="entry name" value="PROTEIN KINASE-LIKE DOMAIN-CONTAINING"/>
    <property type="match status" value="1"/>
</dbReference>
<reference evidence="2 3" key="1">
    <citation type="submission" date="2020-08" db="EMBL/GenBank/DDBJ databases">
        <title>Genome Sequencing of Nocardia wallacei strain FMUON74 and assembly.</title>
        <authorList>
            <person name="Toyokawa M."/>
            <person name="Uesaka K."/>
        </authorList>
    </citation>
    <scope>NUCLEOTIDE SEQUENCE [LARGE SCALE GENOMIC DNA]</scope>
    <source>
        <strain evidence="2 3">FMUON74</strain>
    </source>
</reference>
<dbReference type="KEGG" id="nwl:NWFMUON74_31370"/>
<dbReference type="Pfam" id="PF01636">
    <property type="entry name" value="APH"/>
    <property type="match status" value="1"/>
</dbReference>
<proteinExistence type="predicted"/>
<dbReference type="GO" id="GO:0016740">
    <property type="term" value="F:transferase activity"/>
    <property type="evidence" value="ECO:0007669"/>
    <property type="project" value="UniProtKB-KW"/>
</dbReference>
<organism evidence="2 3">
    <name type="scientific">Nocardia wallacei</name>
    <dbReference type="NCBI Taxonomy" id="480035"/>
    <lineage>
        <taxon>Bacteria</taxon>
        <taxon>Bacillati</taxon>
        <taxon>Actinomycetota</taxon>
        <taxon>Actinomycetes</taxon>
        <taxon>Mycobacteriales</taxon>
        <taxon>Nocardiaceae</taxon>
        <taxon>Nocardia</taxon>
    </lineage>
</organism>
<keyword evidence="3" id="KW-1185">Reference proteome</keyword>
<dbReference type="EMBL" id="AP023396">
    <property type="protein sequence ID" value="BCK55365.1"/>
    <property type="molecule type" value="Genomic_DNA"/>
</dbReference>